<evidence type="ECO:0000256" key="2">
    <source>
        <dbReference type="ARBA" id="ARBA00022801"/>
    </source>
</evidence>
<dbReference type="Proteomes" id="UP001290462">
    <property type="component" value="Unassembled WGS sequence"/>
</dbReference>
<dbReference type="SMART" id="SM00047">
    <property type="entry name" value="LYZ2"/>
    <property type="match status" value="1"/>
</dbReference>
<evidence type="ECO:0000313" key="5">
    <source>
        <dbReference type="EMBL" id="MDZ5759195.1"/>
    </source>
</evidence>
<proteinExistence type="inferred from homology"/>
<reference evidence="5" key="1">
    <citation type="submission" date="2023-08" db="EMBL/GenBank/DDBJ databases">
        <title>Genomic characterization of piscicolin 126 produced by Carnobacterium maltaromaticum CM22 strain isolated from salmon (Salmo salar).</title>
        <authorList>
            <person name="Gonzalez-Gragera E."/>
            <person name="Garcia-Lopez J.D."/>
            <person name="Teso-Perez C."/>
            <person name="Gimenez-Hernandez I."/>
            <person name="Peralta-Sanchez J.M."/>
            <person name="Valdivia E."/>
            <person name="Montalban-Lopez M."/>
            <person name="Martin-Platero A.M."/>
            <person name="Banos A."/>
            <person name="Martinez-Bueno M."/>
        </authorList>
    </citation>
    <scope>NUCLEOTIDE SEQUENCE</scope>
    <source>
        <strain evidence="5">CM22</strain>
    </source>
</reference>
<dbReference type="EMBL" id="JAVBVO010000003">
    <property type="protein sequence ID" value="MDZ5759195.1"/>
    <property type="molecule type" value="Genomic_DNA"/>
</dbReference>
<dbReference type="Pfam" id="PF01832">
    <property type="entry name" value="Glucosaminidase"/>
    <property type="match status" value="1"/>
</dbReference>
<evidence type="ECO:0000256" key="3">
    <source>
        <dbReference type="SAM" id="Phobius"/>
    </source>
</evidence>
<keyword evidence="3" id="KW-1133">Transmembrane helix</keyword>
<feature type="domain" description="Mannosyl-glycoprotein endo-beta-N-acetylglucosamidase-like" evidence="4">
    <location>
        <begin position="43"/>
        <end position="195"/>
    </location>
</feature>
<dbReference type="GO" id="GO:0004040">
    <property type="term" value="F:amidase activity"/>
    <property type="evidence" value="ECO:0007669"/>
    <property type="project" value="InterPro"/>
</dbReference>
<dbReference type="Gene3D" id="4.10.80.30">
    <property type="entry name" value="DNA polymerase, domain 6"/>
    <property type="match status" value="1"/>
</dbReference>
<dbReference type="RefSeq" id="WP_201730596.1">
    <property type="nucleotide sequence ID" value="NZ_CAJGUR010000012.1"/>
</dbReference>
<feature type="transmembrane region" description="Helical" evidence="3">
    <location>
        <begin position="14"/>
        <end position="31"/>
    </location>
</feature>
<comment type="caution">
    <text evidence="5">The sequence shown here is derived from an EMBL/GenBank/DDBJ whole genome shotgun (WGS) entry which is preliminary data.</text>
</comment>
<name>A0AAW9JZZ7_CARML</name>
<accession>A0AAW9JZZ7</accession>
<dbReference type="AlphaFoldDB" id="A0AAW9JZZ7"/>
<gene>
    <name evidence="5" type="ORF">RAK27_11040</name>
</gene>
<dbReference type="PANTHER" id="PTHR33308">
    <property type="entry name" value="PEPTIDOGLYCAN HYDROLASE FLGJ"/>
    <property type="match status" value="1"/>
</dbReference>
<dbReference type="PRINTS" id="PR01002">
    <property type="entry name" value="FLGFLGJ"/>
</dbReference>
<evidence type="ECO:0000313" key="6">
    <source>
        <dbReference type="Proteomes" id="UP001290462"/>
    </source>
</evidence>
<protein>
    <submittedName>
        <fullName evidence="5">Glycoside hydrolase family 73 protein</fullName>
    </submittedName>
</protein>
<sequence>MEKKLIITQKNKKIMLSLLLSVSIIGAFLFLNRQPKEYEYVAAEEYSTKYQTVFIDKIADEAQNLQAQTNLFASITIAQAILESDWGNSELAQESNNLFGIKAQESDQSTTLPTDEYEDGERITIDAAFKKYDTVQESMVDHIVFLEGASYAPVKTAKNYIEAAHALKAGGYATDPKYAEKLIELIEQFKLDKFDTI</sequence>
<keyword evidence="2 5" id="KW-0378">Hydrolase</keyword>
<evidence type="ECO:0000256" key="1">
    <source>
        <dbReference type="ARBA" id="ARBA00010266"/>
    </source>
</evidence>
<keyword evidence="3" id="KW-0812">Transmembrane</keyword>
<comment type="similarity">
    <text evidence="1">Belongs to the glycosyl hydrolase 73 family.</text>
</comment>
<keyword evidence="3" id="KW-0472">Membrane</keyword>
<dbReference type="PANTHER" id="PTHR33308:SF10">
    <property type="entry name" value="EXO-GLUCOSAMINIDASE LYTG"/>
    <property type="match status" value="1"/>
</dbReference>
<organism evidence="5 6">
    <name type="scientific">Carnobacterium maltaromaticum</name>
    <name type="common">Carnobacterium piscicola</name>
    <dbReference type="NCBI Taxonomy" id="2751"/>
    <lineage>
        <taxon>Bacteria</taxon>
        <taxon>Bacillati</taxon>
        <taxon>Bacillota</taxon>
        <taxon>Bacilli</taxon>
        <taxon>Lactobacillales</taxon>
        <taxon>Carnobacteriaceae</taxon>
        <taxon>Carnobacterium</taxon>
    </lineage>
</organism>
<dbReference type="Gene3D" id="1.10.530.10">
    <property type="match status" value="1"/>
</dbReference>
<dbReference type="InterPro" id="IPR051056">
    <property type="entry name" value="Glycosyl_Hydrolase_73"/>
</dbReference>
<evidence type="ECO:0000259" key="4">
    <source>
        <dbReference type="SMART" id="SM00047"/>
    </source>
</evidence>
<dbReference type="InterPro" id="IPR002901">
    <property type="entry name" value="MGlyc_endo_b_GlcNAc-like_dom"/>
</dbReference>